<accession>A0A6L2JK08</accession>
<protein>
    <submittedName>
        <fullName evidence="1">Uncharacterized protein</fullName>
    </submittedName>
</protein>
<organism evidence="1">
    <name type="scientific">Tanacetum cinerariifolium</name>
    <name type="common">Dalmatian daisy</name>
    <name type="synonym">Chrysanthemum cinerariifolium</name>
    <dbReference type="NCBI Taxonomy" id="118510"/>
    <lineage>
        <taxon>Eukaryota</taxon>
        <taxon>Viridiplantae</taxon>
        <taxon>Streptophyta</taxon>
        <taxon>Embryophyta</taxon>
        <taxon>Tracheophyta</taxon>
        <taxon>Spermatophyta</taxon>
        <taxon>Magnoliopsida</taxon>
        <taxon>eudicotyledons</taxon>
        <taxon>Gunneridae</taxon>
        <taxon>Pentapetalae</taxon>
        <taxon>asterids</taxon>
        <taxon>campanulids</taxon>
        <taxon>Asterales</taxon>
        <taxon>Asteraceae</taxon>
        <taxon>Asteroideae</taxon>
        <taxon>Anthemideae</taxon>
        <taxon>Anthemidinae</taxon>
        <taxon>Tanacetum</taxon>
    </lineage>
</organism>
<evidence type="ECO:0000313" key="1">
    <source>
        <dbReference type="EMBL" id="GEU37100.1"/>
    </source>
</evidence>
<gene>
    <name evidence="1" type="ORF">Tci_009078</name>
</gene>
<dbReference type="EMBL" id="BKCJ010000886">
    <property type="protein sequence ID" value="GEU37100.1"/>
    <property type="molecule type" value="Genomic_DNA"/>
</dbReference>
<dbReference type="AlphaFoldDB" id="A0A6L2JK08"/>
<name>A0A6L2JK08_TANCI</name>
<sequence>MEEGRLAPILVNLQHFRAARDLPMNLEEAKLQIQEAKRLADLKTEREKDEYNHYIKIKDDPLPITKFNYKVNKTSKVTTMRIIRNNQSINLKIYDKFILKMLGFSEWLELHDLESKKQNDTNDQLLKNLKAKFQWVAITAGKLSIPAPPQLTTFELPPVKKKKKRKGEMIHEVFIKENIMVDGM</sequence>
<comment type="caution">
    <text evidence="1">The sequence shown here is derived from an EMBL/GenBank/DDBJ whole genome shotgun (WGS) entry which is preliminary data.</text>
</comment>
<proteinExistence type="predicted"/>
<reference evidence="1" key="1">
    <citation type="journal article" date="2019" name="Sci. Rep.">
        <title>Draft genome of Tanacetum cinerariifolium, the natural source of mosquito coil.</title>
        <authorList>
            <person name="Yamashiro T."/>
            <person name="Shiraishi A."/>
            <person name="Satake H."/>
            <person name="Nakayama K."/>
        </authorList>
    </citation>
    <scope>NUCLEOTIDE SEQUENCE</scope>
</reference>